<feature type="region of interest" description="Disordered" evidence="6">
    <location>
        <begin position="366"/>
        <end position="416"/>
    </location>
</feature>
<keyword evidence="5" id="KW-0539">Nucleus</keyword>
<evidence type="ECO:0000256" key="2">
    <source>
        <dbReference type="ARBA" id="ARBA00023015"/>
    </source>
</evidence>
<dbReference type="RefSeq" id="XP_013337017.1">
    <property type="nucleotide sequence ID" value="XM_013481563.1"/>
</dbReference>
<organism evidence="8 9">
    <name type="scientific">Eimeria maxima</name>
    <name type="common">Coccidian parasite</name>
    <dbReference type="NCBI Taxonomy" id="5804"/>
    <lineage>
        <taxon>Eukaryota</taxon>
        <taxon>Sar</taxon>
        <taxon>Alveolata</taxon>
        <taxon>Apicomplexa</taxon>
        <taxon>Conoidasida</taxon>
        <taxon>Coccidia</taxon>
        <taxon>Eucoccidiorida</taxon>
        <taxon>Eimeriorina</taxon>
        <taxon>Eimeriidae</taxon>
        <taxon>Eimeria</taxon>
    </lineage>
</organism>
<dbReference type="EMBL" id="HG721830">
    <property type="protein sequence ID" value="CDJ60367.1"/>
    <property type="molecule type" value="Genomic_DNA"/>
</dbReference>
<evidence type="ECO:0000256" key="3">
    <source>
        <dbReference type="ARBA" id="ARBA00023125"/>
    </source>
</evidence>
<keyword evidence="3" id="KW-0238">DNA-binding</keyword>
<dbReference type="GO" id="GO:0003700">
    <property type="term" value="F:DNA-binding transcription factor activity"/>
    <property type="evidence" value="ECO:0007669"/>
    <property type="project" value="InterPro"/>
</dbReference>
<feature type="compositionally biased region" description="Basic and acidic residues" evidence="6">
    <location>
        <begin position="179"/>
        <end position="193"/>
    </location>
</feature>
<evidence type="ECO:0000256" key="5">
    <source>
        <dbReference type="ARBA" id="ARBA00023242"/>
    </source>
</evidence>
<keyword evidence="4" id="KW-0804">Transcription</keyword>
<dbReference type="GO" id="GO:0003677">
    <property type="term" value="F:DNA binding"/>
    <property type="evidence" value="ECO:0007669"/>
    <property type="project" value="UniProtKB-KW"/>
</dbReference>
<gene>
    <name evidence="8" type="ORF">EMWEY_00029960</name>
</gene>
<evidence type="ECO:0000256" key="6">
    <source>
        <dbReference type="SAM" id="MobiDB-lite"/>
    </source>
</evidence>
<proteinExistence type="predicted"/>
<keyword evidence="9" id="KW-1185">Reference proteome</keyword>
<feature type="domain" description="AP2/ERF" evidence="7">
    <location>
        <begin position="415"/>
        <end position="463"/>
    </location>
</feature>
<protein>
    <recommendedName>
        <fullName evidence="7">AP2/ERF domain-containing protein</fullName>
    </recommendedName>
</protein>
<reference evidence="8" key="2">
    <citation type="submission" date="2013-10" db="EMBL/GenBank/DDBJ databases">
        <authorList>
            <person name="Aslett M."/>
        </authorList>
    </citation>
    <scope>NUCLEOTIDE SEQUENCE [LARGE SCALE GENOMIC DNA]</scope>
    <source>
        <strain evidence="8">Weybridge</strain>
    </source>
</reference>
<dbReference type="Pfam" id="PF00847">
    <property type="entry name" value="AP2"/>
    <property type="match status" value="1"/>
</dbReference>
<reference evidence="8" key="1">
    <citation type="submission" date="2013-10" db="EMBL/GenBank/DDBJ databases">
        <title>Genomic analysis of the causative agents of coccidiosis in chickens.</title>
        <authorList>
            <person name="Reid A.J."/>
            <person name="Blake D."/>
            <person name="Billington K."/>
            <person name="Browne H."/>
            <person name="Dunn M."/>
            <person name="Hung S."/>
            <person name="Kawahara F."/>
            <person name="Miranda-Saavedra D."/>
            <person name="Mourier T."/>
            <person name="Nagra H."/>
            <person name="Otto T.D."/>
            <person name="Rawlings N."/>
            <person name="Sanchez A."/>
            <person name="Sanders M."/>
            <person name="Subramaniam C."/>
            <person name="Tay Y."/>
            <person name="Dear P."/>
            <person name="Doerig C."/>
            <person name="Gruber A."/>
            <person name="Parkinson J."/>
            <person name="Shirley M."/>
            <person name="Wan K.L."/>
            <person name="Berriman M."/>
            <person name="Tomley F."/>
            <person name="Pain A."/>
        </authorList>
    </citation>
    <scope>NUCLEOTIDE SEQUENCE [LARGE SCALE GENOMIC DNA]</scope>
    <source>
        <strain evidence="8">Weybridge</strain>
    </source>
</reference>
<dbReference type="GeneID" id="25336982"/>
<feature type="compositionally biased region" description="Polar residues" evidence="6">
    <location>
        <begin position="261"/>
        <end position="271"/>
    </location>
</feature>
<feature type="region of interest" description="Disordered" evidence="6">
    <location>
        <begin position="475"/>
        <end position="510"/>
    </location>
</feature>
<dbReference type="VEuPathDB" id="ToxoDB:EMWEY_00029960"/>
<evidence type="ECO:0000256" key="1">
    <source>
        <dbReference type="ARBA" id="ARBA00004123"/>
    </source>
</evidence>
<accession>U6M823</accession>
<feature type="region of interest" description="Disordered" evidence="6">
    <location>
        <begin position="169"/>
        <end position="195"/>
    </location>
</feature>
<feature type="compositionally biased region" description="Gly residues" evidence="6">
    <location>
        <begin position="401"/>
        <end position="410"/>
    </location>
</feature>
<name>U6M823_EIMMA</name>
<dbReference type="InterPro" id="IPR001471">
    <property type="entry name" value="AP2/ERF_dom"/>
</dbReference>
<feature type="region of interest" description="Disordered" evidence="6">
    <location>
        <begin position="261"/>
        <end position="280"/>
    </location>
</feature>
<dbReference type="OrthoDB" id="386580at2759"/>
<feature type="compositionally biased region" description="Basic residues" evidence="6">
    <location>
        <begin position="390"/>
        <end position="400"/>
    </location>
</feature>
<dbReference type="Gene3D" id="1.20.5.2050">
    <property type="match status" value="1"/>
</dbReference>
<dbReference type="AlphaFoldDB" id="U6M823"/>
<keyword evidence="2" id="KW-0805">Transcription regulation</keyword>
<sequence>MLRQALDWTDQHQTQETCDAGTGAMLARFTEVVDSQSRSCVHKGTQQASTAARSDGVDLSVELIHAAAELVDSIESWPVEFGEQGAGIAKAHQSRDLACAPTDNEVDCVNGFELLQGSLRALFGSASPVEVSQLKAVDIANNDVAMEKTAAVQQDSGMPANHAVPEIQIPAGDADTAEEDRSRIAEARPESAKHGGTAALDINATTPLLRSLAASSAPPVENTQGQLLVDDFYALPLLKGALWYRDTYDPFEKDYTDAQIRCSSPRGNSPVPSRPQGTAGIGLRKAIQGGSRGRGFGPLSERAGTVRIGGRRVVVRTVEDGAGWASREPSAGGLSDFSLSRCSMSVDSSISSRGVSVCSRATSNAGSVSDASIQGGGTPQSPGAHESAPRHKRGRSRHPPGGRGGGGGGNSSTPTGVYLDVARKLWRCQWRENGRFKTKSFPLNQYKTLKEARRACVVFRCLMGGWEVQPAWLGDDEGGDVDIEQPAGFSEPSGSNAGTEEAQSTPAAPS</sequence>
<evidence type="ECO:0000256" key="4">
    <source>
        <dbReference type="ARBA" id="ARBA00023163"/>
    </source>
</evidence>
<evidence type="ECO:0000313" key="9">
    <source>
        <dbReference type="Proteomes" id="UP000030763"/>
    </source>
</evidence>
<comment type="subcellular location">
    <subcellularLocation>
        <location evidence="1">Nucleus</location>
    </subcellularLocation>
</comment>
<evidence type="ECO:0000259" key="7">
    <source>
        <dbReference type="Pfam" id="PF00847"/>
    </source>
</evidence>
<feature type="compositionally biased region" description="Polar residues" evidence="6">
    <location>
        <begin position="492"/>
        <end position="510"/>
    </location>
</feature>
<dbReference type="Proteomes" id="UP000030763">
    <property type="component" value="Unassembled WGS sequence"/>
</dbReference>
<dbReference type="GO" id="GO:0005634">
    <property type="term" value="C:nucleus"/>
    <property type="evidence" value="ECO:0007669"/>
    <property type="project" value="UniProtKB-SubCell"/>
</dbReference>
<evidence type="ECO:0000313" key="8">
    <source>
        <dbReference type="EMBL" id="CDJ60367.1"/>
    </source>
</evidence>